<feature type="transmembrane region" description="Helical" evidence="1">
    <location>
        <begin position="35"/>
        <end position="55"/>
    </location>
</feature>
<gene>
    <name evidence="2" type="ORF">A3C96_03190</name>
</gene>
<name>A0A1F7U921_9BACT</name>
<evidence type="ECO:0000256" key="1">
    <source>
        <dbReference type="SAM" id="Phobius"/>
    </source>
</evidence>
<comment type="caution">
    <text evidence="2">The sequence shown here is derived from an EMBL/GenBank/DDBJ whole genome shotgun (WGS) entry which is preliminary data.</text>
</comment>
<sequence length="89" mass="10212">MAFLYKIHRRVITSGVALLALCFYAGHKLGWRALLVGWPLPAFAVGLLSLGLALWRRERREDEAIEKDIREARLRTESLIAHAKDKTRE</sequence>
<keyword evidence="1" id="KW-1133">Transmembrane helix</keyword>
<dbReference type="Proteomes" id="UP000177088">
    <property type="component" value="Unassembled WGS sequence"/>
</dbReference>
<accession>A0A1F7U921</accession>
<evidence type="ECO:0000313" key="2">
    <source>
        <dbReference type="EMBL" id="OGL74298.1"/>
    </source>
</evidence>
<organism evidence="2 3">
    <name type="scientific">Candidatus Uhrbacteria bacterium RIFCSPHIGHO2_02_FULL_60_10</name>
    <dbReference type="NCBI Taxonomy" id="1802392"/>
    <lineage>
        <taxon>Bacteria</taxon>
        <taxon>Candidatus Uhriibacteriota</taxon>
    </lineage>
</organism>
<proteinExistence type="predicted"/>
<dbReference type="EMBL" id="MGEA01000030">
    <property type="protein sequence ID" value="OGL74298.1"/>
    <property type="molecule type" value="Genomic_DNA"/>
</dbReference>
<keyword evidence="1" id="KW-0472">Membrane</keyword>
<keyword evidence="1" id="KW-0812">Transmembrane</keyword>
<dbReference type="AlphaFoldDB" id="A0A1F7U921"/>
<reference evidence="2 3" key="1">
    <citation type="journal article" date="2016" name="Nat. Commun.">
        <title>Thousands of microbial genomes shed light on interconnected biogeochemical processes in an aquifer system.</title>
        <authorList>
            <person name="Anantharaman K."/>
            <person name="Brown C.T."/>
            <person name="Hug L.A."/>
            <person name="Sharon I."/>
            <person name="Castelle C.J."/>
            <person name="Probst A.J."/>
            <person name="Thomas B.C."/>
            <person name="Singh A."/>
            <person name="Wilkins M.J."/>
            <person name="Karaoz U."/>
            <person name="Brodie E.L."/>
            <person name="Williams K.H."/>
            <person name="Hubbard S.S."/>
            <person name="Banfield J.F."/>
        </authorList>
    </citation>
    <scope>NUCLEOTIDE SEQUENCE [LARGE SCALE GENOMIC DNA]</scope>
</reference>
<evidence type="ECO:0000313" key="3">
    <source>
        <dbReference type="Proteomes" id="UP000177088"/>
    </source>
</evidence>
<protein>
    <submittedName>
        <fullName evidence="2">Uncharacterized protein</fullName>
    </submittedName>
</protein>